<evidence type="ECO:0000313" key="2">
    <source>
        <dbReference type="Proteomes" id="UP000004621"/>
    </source>
</evidence>
<protein>
    <submittedName>
        <fullName evidence="1">Uncharacterized protein</fullName>
    </submittedName>
</protein>
<proteinExistence type="predicted"/>
<sequence>MQPTADRFFRPYFIPSFGYSSFSDGLIIQTTLNYIYLEVLQHS</sequence>
<accession>A0A9W5ISI6</accession>
<reference evidence="1 2" key="1">
    <citation type="submission" date="2010-01" db="EMBL/GenBank/DDBJ databases">
        <authorList>
            <person name="Weinstock G."/>
            <person name="Sodergren E."/>
            <person name="Clifton S."/>
            <person name="Fulton L."/>
            <person name="Fulton B."/>
            <person name="Courtney L."/>
            <person name="Fronick C."/>
            <person name="Harrison M."/>
            <person name="Strong C."/>
            <person name="Farmer C."/>
            <person name="Delahaunty K."/>
            <person name="Markovic C."/>
            <person name="Hall O."/>
            <person name="Minx P."/>
            <person name="Tomlinson C."/>
            <person name="Mitreva M."/>
            <person name="Nelson J."/>
            <person name="Hou S."/>
            <person name="Wollam A."/>
            <person name="Pepin K.H."/>
            <person name="Johnson M."/>
            <person name="Bhonagiri V."/>
            <person name="Nash W.E."/>
            <person name="Warren W."/>
            <person name="Chinwalla A."/>
            <person name="Mardis E.R."/>
            <person name="Wilson R.K."/>
        </authorList>
    </citation>
    <scope>NUCLEOTIDE SEQUENCE [LARGE SCALE GENOMIC DNA]</scope>
    <source>
        <strain evidence="1 2">NJ9703</strain>
    </source>
</reference>
<dbReference type="AlphaFoldDB" id="A0A9W5ISI6"/>
<evidence type="ECO:0000313" key="1">
    <source>
        <dbReference type="EMBL" id="EFC52959.1"/>
    </source>
</evidence>
<gene>
    <name evidence="1" type="ORF">NEISUBOT_03796</name>
</gene>
<organism evidence="1 2">
    <name type="scientific">Neisseria subflava NJ9703</name>
    <dbReference type="NCBI Taxonomy" id="546268"/>
    <lineage>
        <taxon>Bacteria</taxon>
        <taxon>Pseudomonadati</taxon>
        <taxon>Pseudomonadota</taxon>
        <taxon>Betaproteobacteria</taxon>
        <taxon>Neisseriales</taxon>
        <taxon>Neisseriaceae</taxon>
        <taxon>Neisseria</taxon>
    </lineage>
</organism>
<dbReference type="EMBL" id="ACEO02000002">
    <property type="protein sequence ID" value="EFC52959.1"/>
    <property type="molecule type" value="Genomic_DNA"/>
</dbReference>
<dbReference type="Proteomes" id="UP000004621">
    <property type="component" value="Unassembled WGS sequence"/>
</dbReference>
<name>A0A9W5ISI6_NEISU</name>
<comment type="caution">
    <text evidence="1">The sequence shown here is derived from an EMBL/GenBank/DDBJ whole genome shotgun (WGS) entry which is preliminary data.</text>
</comment>